<dbReference type="HAMAP" id="MF_00063">
    <property type="entry name" value="CysH"/>
    <property type="match status" value="1"/>
</dbReference>
<organism evidence="5 6">
    <name type="scientific">Collybia nuda</name>
    <dbReference type="NCBI Taxonomy" id="64659"/>
    <lineage>
        <taxon>Eukaryota</taxon>
        <taxon>Fungi</taxon>
        <taxon>Dikarya</taxon>
        <taxon>Basidiomycota</taxon>
        <taxon>Agaricomycotina</taxon>
        <taxon>Agaricomycetes</taxon>
        <taxon>Agaricomycetidae</taxon>
        <taxon>Agaricales</taxon>
        <taxon>Tricholomatineae</taxon>
        <taxon>Clitocybaceae</taxon>
        <taxon>Collybia</taxon>
    </lineage>
</organism>
<dbReference type="InterPro" id="IPR014729">
    <property type="entry name" value="Rossmann-like_a/b/a_fold"/>
</dbReference>
<evidence type="ECO:0000256" key="3">
    <source>
        <dbReference type="ARBA" id="ARBA00024327"/>
    </source>
</evidence>
<dbReference type="PIRSF" id="PIRSF000857">
    <property type="entry name" value="PAPS_reductase"/>
    <property type="match status" value="1"/>
</dbReference>
<dbReference type="GO" id="GO:0019379">
    <property type="term" value="P:sulfate assimilation, phosphoadenylyl sulfate reduction by phosphoadenylyl-sulfate reductase (thioredoxin)"/>
    <property type="evidence" value="ECO:0007669"/>
    <property type="project" value="InterPro"/>
</dbReference>
<dbReference type="PANTHER" id="PTHR46509:SF1">
    <property type="entry name" value="PHOSPHOADENOSINE PHOSPHOSULFATE REDUCTASE"/>
    <property type="match status" value="1"/>
</dbReference>
<comment type="similarity">
    <text evidence="1">Belongs to the PAPS reductase family. CysH subfamily.</text>
</comment>
<dbReference type="InterPro" id="IPR011800">
    <property type="entry name" value="PAPS_reductase_CysH"/>
</dbReference>
<comment type="caution">
    <text evidence="5">The sequence shown here is derived from an EMBL/GenBank/DDBJ whole genome shotgun (WGS) entry which is preliminary data.</text>
</comment>
<dbReference type="EMBL" id="MU150251">
    <property type="protein sequence ID" value="KAF9464825.1"/>
    <property type="molecule type" value="Genomic_DNA"/>
</dbReference>
<dbReference type="AlphaFoldDB" id="A0A9P5YBV9"/>
<evidence type="ECO:0000313" key="5">
    <source>
        <dbReference type="EMBL" id="KAF9464825.1"/>
    </source>
</evidence>
<dbReference type="OrthoDB" id="7869097at2759"/>
<gene>
    <name evidence="5" type="ORF">BDZ94DRAFT_1255334</name>
</gene>
<dbReference type="CDD" id="cd23945">
    <property type="entry name" value="PAPS_reductase"/>
    <property type="match status" value="1"/>
</dbReference>
<dbReference type="InterPro" id="IPR002500">
    <property type="entry name" value="PAPS_reduct_dom"/>
</dbReference>
<proteinExistence type="inferred from homology"/>
<dbReference type="PANTHER" id="PTHR46509">
    <property type="entry name" value="PHOSPHOADENOSINE PHOSPHOSULFATE REDUCTASE"/>
    <property type="match status" value="1"/>
</dbReference>
<reference evidence="5" key="1">
    <citation type="submission" date="2020-11" db="EMBL/GenBank/DDBJ databases">
        <authorList>
            <consortium name="DOE Joint Genome Institute"/>
            <person name="Ahrendt S."/>
            <person name="Riley R."/>
            <person name="Andreopoulos W."/>
            <person name="Labutti K."/>
            <person name="Pangilinan J."/>
            <person name="Ruiz-Duenas F.J."/>
            <person name="Barrasa J.M."/>
            <person name="Sanchez-Garcia M."/>
            <person name="Camarero S."/>
            <person name="Miyauchi S."/>
            <person name="Serrano A."/>
            <person name="Linde D."/>
            <person name="Babiker R."/>
            <person name="Drula E."/>
            <person name="Ayuso-Fernandez I."/>
            <person name="Pacheco R."/>
            <person name="Padilla G."/>
            <person name="Ferreira P."/>
            <person name="Barriuso J."/>
            <person name="Kellner H."/>
            <person name="Castanera R."/>
            <person name="Alfaro M."/>
            <person name="Ramirez L."/>
            <person name="Pisabarro A.G."/>
            <person name="Kuo A."/>
            <person name="Tritt A."/>
            <person name="Lipzen A."/>
            <person name="He G."/>
            <person name="Yan M."/>
            <person name="Ng V."/>
            <person name="Cullen D."/>
            <person name="Martin F."/>
            <person name="Rosso M.-N."/>
            <person name="Henrissat B."/>
            <person name="Hibbett D."/>
            <person name="Martinez A.T."/>
            <person name="Grigoriev I.V."/>
        </authorList>
    </citation>
    <scope>NUCLEOTIDE SEQUENCE</scope>
    <source>
        <strain evidence="5">CBS 247.69</strain>
    </source>
</reference>
<dbReference type="NCBIfam" id="TIGR02057">
    <property type="entry name" value="PAPS_reductase"/>
    <property type="match status" value="1"/>
</dbReference>
<accession>A0A9P5YBV9</accession>
<dbReference type="InterPro" id="IPR004511">
    <property type="entry name" value="PAPS/APS_Rdtase"/>
</dbReference>
<dbReference type="GO" id="GO:0004604">
    <property type="term" value="F:phosphoadenylyl-sulfate reductase (thioredoxin) activity"/>
    <property type="evidence" value="ECO:0007669"/>
    <property type="project" value="InterPro"/>
</dbReference>
<sequence>MSNLTAPLDLPLSKEQLDEINIYLSVLTPEEILQWGLKYLPGLYQTTAFGLTGLVAIDMLSKITKSPPPLIFLDTLYHFPETYELVEEVKKRYDVPVHVYRPDRCKDTREFEETYGQRLWETDEDTYDFVVKVEPARRAYKDLGVKSVITGRRATQGADRATLQPLEVDSTGLLKLNPLYQWNFHLVEWYIKEQNVPRNKLLEQGYRSVGDWHSTAKVAEGQDERSGRWAGKEKTECGLHKDYFAMKAQAKTVAA</sequence>
<dbReference type="NCBIfam" id="NF002537">
    <property type="entry name" value="PRK02090.1"/>
    <property type="match status" value="1"/>
</dbReference>
<dbReference type="SUPFAM" id="SSF52402">
    <property type="entry name" value="Adenine nucleotide alpha hydrolases-like"/>
    <property type="match status" value="1"/>
</dbReference>
<protein>
    <recommendedName>
        <fullName evidence="4">Phosphoadenosine phosphosulphate reductase domain-containing protein</fullName>
    </recommendedName>
</protein>
<feature type="domain" description="Phosphoadenosine phosphosulphate reductase" evidence="4">
    <location>
        <begin position="44"/>
        <end position="216"/>
    </location>
</feature>
<keyword evidence="2" id="KW-0560">Oxidoreductase</keyword>
<evidence type="ECO:0000313" key="6">
    <source>
        <dbReference type="Proteomes" id="UP000807353"/>
    </source>
</evidence>
<dbReference type="GO" id="GO:0005737">
    <property type="term" value="C:cytoplasm"/>
    <property type="evidence" value="ECO:0007669"/>
    <property type="project" value="TreeGrafter"/>
</dbReference>
<evidence type="ECO:0000259" key="4">
    <source>
        <dbReference type="Pfam" id="PF01507"/>
    </source>
</evidence>
<dbReference type="Pfam" id="PF01507">
    <property type="entry name" value="PAPS_reduct"/>
    <property type="match status" value="1"/>
</dbReference>
<keyword evidence="6" id="KW-1185">Reference proteome</keyword>
<dbReference type="Proteomes" id="UP000807353">
    <property type="component" value="Unassembled WGS sequence"/>
</dbReference>
<comment type="pathway">
    <text evidence="3">Sulfur metabolism; hydrogen sulfide biosynthesis; sulfite from sulfate.</text>
</comment>
<dbReference type="NCBIfam" id="TIGR00434">
    <property type="entry name" value="cysH"/>
    <property type="match status" value="1"/>
</dbReference>
<name>A0A9P5YBV9_9AGAR</name>
<evidence type="ECO:0000256" key="2">
    <source>
        <dbReference type="ARBA" id="ARBA00023002"/>
    </source>
</evidence>
<evidence type="ECO:0000256" key="1">
    <source>
        <dbReference type="ARBA" id="ARBA00009732"/>
    </source>
</evidence>
<dbReference type="Gene3D" id="3.40.50.620">
    <property type="entry name" value="HUPs"/>
    <property type="match status" value="1"/>
</dbReference>